<evidence type="ECO:0000259" key="1">
    <source>
        <dbReference type="PROSITE" id="PS51782"/>
    </source>
</evidence>
<organism evidence="2 3">
    <name type="scientific">Candidatus Woesebacteria bacterium RIFCSPHIGHO2_01_FULL_44_21</name>
    <dbReference type="NCBI Taxonomy" id="1802503"/>
    <lineage>
        <taxon>Bacteria</taxon>
        <taxon>Candidatus Woeseibacteriota</taxon>
    </lineage>
</organism>
<evidence type="ECO:0000313" key="2">
    <source>
        <dbReference type="EMBL" id="OGM32506.1"/>
    </source>
</evidence>
<accession>A0A1F7YYS5</accession>
<dbReference type="Proteomes" id="UP000178870">
    <property type="component" value="Unassembled WGS sequence"/>
</dbReference>
<dbReference type="EMBL" id="MGGP01000014">
    <property type="protein sequence ID" value="OGM32506.1"/>
    <property type="molecule type" value="Genomic_DNA"/>
</dbReference>
<dbReference type="Pfam" id="PF01476">
    <property type="entry name" value="LysM"/>
    <property type="match status" value="1"/>
</dbReference>
<dbReference type="InterPro" id="IPR018392">
    <property type="entry name" value="LysM"/>
</dbReference>
<evidence type="ECO:0000313" key="3">
    <source>
        <dbReference type="Proteomes" id="UP000178870"/>
    </source>
</evidence>
<dbReference type="SMART" id="SM00257">
    <property type="entry name" value="LysM"/>
    <property type="match status" value="1"/>
</dbReference>
<reference evidence="2 3" key="1">
    <citation type="journal article" date="2016" name="Nat. Commun.">
        <title>Thousands of microbial genomes shed light on interconnected biogeochemical processes in an aquifer system.</title>
        <authorList>
            <person name="Anantharaman K."/>
            <person name="Brown C.T."/>
            <person name="Hug L.A."/>
            <person name="Sharon I."/>
            <person name="Castelle C.J."/>
            <person name="Probst A.J."/>
            <person name="Thomas B.C."/>
            <person name="Singh A."/>
            <person name="Wilkins M.J."/>
            <person name="Karaoz U."/>
            <person name="Brodie E.L."/>
            <person name="Williams K.H."/>
            <person name="Hubbard S.S."/>
            <person name="Banfield J.F."/>
        </authorList>
    </citation>
    <scope>NUCLEOTIDE SEQUENCE [LARGE SCALE GENOMIC DNA]</scope>
</reference>
<gene>
    <name evidence="2" type="ORF">A2803_03510</name>
</gene>
<dbReference type="InterPro" id="IPR036779">
    <property type="entry name" value="LysM_dom_sf"/>
</dbReference>
<name>A0A1F7YYS5_9BACT</name>
<dbReference type="CDD" id="cd00118">
    <property type="entry name" value="LysM"/>
    <property type="match status" value="1"/>
</dbReference>
<sequence length="429" mass="47640">MVVATLSVGLLPAMAWDGHVDVSYSCDGGLTYYEASASSSWPGFQVDWGGDSHRGSLSEGESASGTAVFFWPEVGHHFTASWSAEFQVECQSEEPNHPPRRTVVHHNNRPRPFNTMCVLNNPDGLFSSGGVEGLNGAFWTYQNDGGYEGNLVVANINWRTSDGTSFVLAGDPSGNSTQARVVDLDNANPWSRCELVQPESQGQGGGPANLPEIQDWWWDVVYTKEEAELIYLRVSNIFEDERDPAFCWEHAPEKPPAWVRVRIMNGEELIMSFEPTFIETERRPNNISCWEWEYNLLPDWHVLYDAQFVGVPLITERVDISYRGMEKPAAGWWNVHEEGLALYPGDDESLLSAEMNFALNIESEEVAKVEAEETVEYTVVPTDTLSGICAQFGANQIYGQSGCIEQVKLLNGLEGSMITVGQVLIVPQS</sequence>
<dbReference type="Gene3D" id="3.10.350.10">
    <property type="entry name" value="LysM domain"/>
    <property type="match status" value="1"/>
</dbReference>
<comment type="caution">
    <text evidence="2">The sequence shown here is derived from an EMBL/GenBank/DDBJ whole genome shotgun (WGS) entry which is preliminary data.</text>
</comment>
<dbReference type="PROSITE" id="PS51782">
    <property type="entry name" value="LYSM"/>
    <property type="match status" value="1"/>
</dbReference>
<dbReference type="AlphaFoldDB" id="A0A1F7YYS5"/>
<proteinExistence type="predicted"/>
<protein>
    <recommendedName>
        <fullName evidence="1">LysM domain-containing protein</fullName>
    </recommendedName>
</protein>
<feature type="domain" description="LysM" evidence="1">
    <location>
        <begin position="375"/>
        <end position="426"/>
    </location>
</feature>